<name>A0ABS1EWW8_9CLOT</name>
<dbReference type="RefSeq" id="WP_200274338.1">
    <property type="nucleotide sequence ID" value="NZ_JAENHN010000066.1"/>
</dbReference>
<sequence>MDEDHKNEDITADADYFTGSTFFKRKEIKYILKVFGLSLILYILAGNFVITEGSSESNISNISSITYFLALIASVLVVNGYDKAKENSSEK</sequence>
<feature type="transmembrane region" description="Helical" evidence="1">
    <location>
        <begin position="30"/>
        <end position="50"/>
    </location>
</feature>
<evidence type="ECO:0000313" key="2">
    <source>
        <dbReference type="EMBL" id="MBK1813835.1"/>
    </source>
</evidence>
<dbReference type="EMBL" id="JAENHN010000066">
    <property type="protein sequence ID" value="MBK1813835.1"/>
    <property type="molecule type" value="Genomic_DNA"/>
</dbReference>
<reference evidence="3" key="1">
    <citation type="submission" date="2021-01" db="EMBL/GenBank/DDBJ databases">
        <title>Genome public.</title>
        <authorList>
            <person name="Liu C."/>
            <person name="Sun Q."/>
        </authorList>
    </citation>
    <scope>NUCLEOTIDE SEQUENCE [LARGE SCALE GENOMIC DNA]</scope>
    <source>
        <strain evidence="3">YIM B02505</strain>
    </source>
</reference>
<evidence type="ECO:0000313" key="3">
    <source>
        <dbReference type="Proteomes" id="UP000596739"/>
    </source>
</evidence>
<keyword evidence="1" id="KW-1133">Transmembrane helix</keyword>
<keyword evidence="1" id="KW-0812">Transmembrane</keyword>
<proteinExistence type="predicted"/>
<organism evidence="2 3">
    <name type="scientific">Clostridium yunnanense</name>
    <dbReference type="NCBI Taxonomy" id="2800325"/>
    <lineage>
        <taxon>Bacteria</taxon>
        <taxon>Bacillati</taxon>
        <taxon>Bacillota</taxon>
        <taxon>Clostridia</taxon>
        <taxon>Eubacteriales</taxon>
        <taxon>Clostridiaceae</taxon>
        <taxon>Clostridium</taxon>
    </lineage>
</organism>
<feature type="transmembrane region" description="Helical" evidence="1">
    <location>
        <begin position="62"/>
        <end position="81"/>
    </location>
</feature>
<protein>
    <submittedName>
        <fullName evidence="2">Uncharacterized protein</fullName>
    </submittedName>
</protein>
<comment type="caution">
    <text evidence="2">The sequence shown here is derived from an EMBL/GenBank/DDBJ whole genome shotgun (WGS) entry which is preliminary data.</text>
</comment>
<dbReference type="Proteomes" id="UP000596739">
    <property type="component" value="Unassembled WGS sequence"/>
</dbReference>
<accession>A0ABS1EWW8</accession>
<gene>
    <name evidence="2" type="ORF">JHL18_24760</name>
</gene>
<keyword evidence="3" id="KW-1185">Reference proteome</keyword>
<evidence type="ECO:0000256" key="1">
    <source>
        <dbReference type="SAM" id="Phobius"/>
    </source>
</evidence>
<keyword evidence="1" id="KW-0472">Membrane</keyword>